<organism evidence="7 8">
    <name type="scientific">Emiliania huxleyi (strain CCMP1516)</name>
    <dbReference type="NCBI Taxonomy" id="280463"/>
    <lineage>
        <taxon>Eukaryota</taxon>
        <taxon>Haptista</taxon>
        <taxon>Haptophyta</taxon>
        <taxon>Prymnesiophyceae</taxon>
        <taxon>Isochrysidales</taxon>
        <taxon>Noelaerhabdaceae</taxon>
        <taxon>Emiliania</taxon>
    </lineage>
</organism>
<dbReference type="KEGG" id="ehx:EMIHUDRAFT_118604"/>
<proteinExistence type="predicted"/>
<dbReference type="GO" id="GO:0048285">
    <property type="term" value="P:organelle fission"/>
    <property type="evidence" value="ECO:0007669"/>
    <property type="project" value="TreeGrafter"/>
</dbReference>
<keyword evidence="4" id="KW-0812">Transmembrane</keyword>
<dbReference type="PaxDb" id="2903-EOD17303"/>
<dbReference type="Proteomes" id="UP000013827">
    <property type="component" value="Unassembled WGS sequence"/>
</dbReference>
<evidence type="ECO:0000313" key="8">
    <source>
        <dbReference type="Proteomes" id="UP000013827"/>
    </source>
</evidence>
<evidence type="ECO:0008006" key="9">
    <source>
        <dbReference type="Google" id="ProtNLM"/>
    </source>
</evidence>
<keyword evidence="4" id="KW-0472">Membrane</keyword>
<dbReference type="PROSITE" id="PS00227">
    <property type="entry name" value="TUBULIN"/>
    <property type="match status" value="1"/>
</dbReference>
<dbReference type="GO" id="GO:0005525">
    <property type="term" value="F:GTP binding"/>
    <property type="evidence" value="ECO:0007669"/>
    <property type="project" value="UniProtKB-KW"/>
</dbReference>
<dbReference type="InterPro" id="IPR020805">
    <property type="entry name" value="Cell_div_FtsZ_CS"/>
</dbReference>
<dbReference type="InterPro" id="IPR003008">
    <property type="entry name" value="Tubulin_FtsZ_GTPase"/>
</dbReference>
<dbReference type="PANTHER" id="PTHR30314:SF3">
    <property type="entry name" value="MITOCHONDRIAL DIVISION PROTEIN FSZA"/>
    <property type="match status" value="1"/>
</dbReference>
<feature type="compositionally biased region" description="Low complexity" evidence="3">
    <location>
        <begin position="139"/>
        <end position="162"/>
    </location>
</feature>
<dbReference type="SUPFAM" id="SSF52490">
    <property type="entry name" value="Tubulin nucleotide-binding domain-like"/>
    <property type="match status" value="1"/>
</dbReference>
<dbReference type="STRING" id="2903.R1C412"/>
<keyword evidence="8" id="KW-1185">Reference proteome</keyword>
<dbReference type="Pfam" id="PF00091">
    <property type="entry name" value="Tubulin"/>
    <property type="match status" value="1"/>
</dbReference>
<evidence type="ECO:0000259" key="5">
    <source>
        <dbReference type="SMART" id="SM00864"/>
    </source>
</evidence>
<keyword evidence="1" id="KW-0547">Nucleotide-binding</keyword>
<evidence type="ECO:0000256" key="2">
    <source>
        <dbReference type="ARBA" id="ARBA00023134"/>
    </source>
</evidence>
<dbReference type="InterPro" id="IPR008280">
    <property type="entry name" value="Tub_FtsZ_C"/>
</dbReference>
<name>A0A0D3J1B8_EMIH1</name>
<dbReference type="PANTHER" id="PTHR30314">
    <property type="entry name" value="CELL DIVISION PROTEIN FTSZ-RELATED"/>
    <property type="match status" value="1"/>
</dbReference>
<dbReference type="InterPro" id="IPR037103">
    <property type="entry name" value="Tubulin/FtsZ-like_C"/>
</dbReference>
<dbReference type="SUPFAM" id="SSF55307">
    <property type="entry name" value="Tubulin C-terminal domain-like"/>
    <property type="match status" value="1"/>
</dbReference>
<dbReference type="GeneID" id="17263448"/>
<keyword evidence="2" id="KW-0342">GTP-binding</keyword>
<dbReference type="PRINTS" id="PR00423">
    <property type="entry name" value="CELLDVISFTSZ"/>
</dbReference>
<dbReference type="HOGENOM" id="CLU_443753_0_0_1"/>
<dbReference type="PROSITE" id="PS01135">
    <property type="entry name" value="FTSZ_2"/>
    <property type="match status" value="1"/>
</dbReference>
<feature type="domain" description="Tubulin/FtsZ 2-layer sandwich" evidence="6">
    <location>
        <begin position="352"/>
        <end position="465"/>
    </location>
</feature>
<evidence type="ECO:0000259" key="6">
    <source>
        <dbReference type="SMART" id="SM00865"/>
    </source>
</evidence>
<reference evidence="7" key="2">
    <citation type="submission" date="2024-10" db="UniProtKB">
        <authorList>
            <consortium name="EnsemblProtists"/>
        </authorList>
    </citation>
    <scope>IDENTIFICATION</scope>
</reference>
<reference evidence="8" key="1">
    <citation type="journal article" date="2013" name="Nature">
        <title>Pan genome of the phytoplankton Emiliania underpins its global distribution.</title>
        <authorList>
            <person name="Read B.A."/>
            <person name="Kegel J."/>
            <person name="Klute M.J."/>
            <person name="Kuo A."/>
            <person name="Lefebvre S.C."/>
            <person name="Maumus F."/>
            <person name="Mayer C."/>
            <person name="Miller J."/>
            <person name="Monier A."/>
            <person name="Salamov A."/>
            <person name="Young J."/>
            <person name="Aguilar M."/>
            <person name="Claverie J.M."/>
            <person name="Frickenhaus S."/>
            <person name="Gonzalez K."/>
            <person name="Herman E.K."/>
            <person name="Lin Y.C."/>
            <person name="Napier J."/>
            <person name="Ogata H."/>
            <person name="Sarno A.F."/>
            <person name="Shmutz J."/>
            <person name="Schroeder D."/>
            <person name="de Vargas C."/>
            <person name="Verret F."/>
            <person name="von Dassow P."/>
            <person name="Valentin K."/>
            <person name="Van de Peer Y."/>
            <person name="Wheeler G."/>
            <person name="Dacks J.B."/>
            <person name="Delwiche C.F."/>
            <person name="Dyhrman S.T."/>
            <person name="Glockner G."/>
            <person name="John U."/>
            <person name="Richards T."/>
            <person name="Worden A.Z."/>
            <person name="Zhang X."/>
            <person name="Grigoriev I.V."/>
            <person name="Allen A.E."/>
            <person name="Bidle K."/>
            <person name="Borodovsky M."/>
            <person name="Bowler C."/>
            <person name="Brownlee C."/>
            <person name="Cock J.M."/>
            <person name="Elias M."/>
            <person name="Gladyshev V.N."/>
            <person name="Groth M."/>
            <person name="Guda C."/>
            <person name="Hadaegh A."/>
            <person name="Iglesias-Rodriguez M.D."/>
            <person name="Jenkins J."/>
            <person name="Jones B.M."/>
            <person name="Lawson T."/>
            <person name="Leese F."/>
            <person name="Lindquist E."/>
            <person name="Lobanov A."/>
            <person name="Lomsadze A."/>
            <person name="Malik S.B."/>
            <person name="Marsh M.E."/>
            <person name="Mackinder L."/>
            <person name="Mock T."/>
            <person name="Mueller-Roeber B."/>
            <person name="Pagarete A."/>
            <person name="Parker M."/>
            <person name="Probert I."/>
            <person name="Quesneville H."/>
            <person name="Raines C."/>
            <person name="Rensing S.A."/>
            <person name="Riano-Pachon D.M."/>
            <person name="Richier S."/>
            <person name="Rokitta S."/>
            <person name="Shiraiwa Y."/>
            <person name="Soanes D.M."/>
            <person name="van der Giezen M."/>
            <person name="Wahlund T.M."/>
            <person name="Williams B."/>
            <person name="Wilson W."/>
            <person name="Wolfe G."/>
            <person name="Wurch L.L."/>
        </authorList>
    </citation>
    <scope>NUCLEOTIDE SEQUENCE</scope>
</reference>
<feature type="transmembrane region" description="Helical" evidence="4">
    <location>
        <begin position="112"/>
        <end position="129"/>
    </location>
</feature>
<protein>
    <recommendedName>
        <fullName evidence="9">Tubulin/FtsZ GTPase domain-containing protein</fullName>
    </recommendedName>
</protein>
<evidence type="ECO:0000256" key="4">
    <source>
        <dbReference type="SAM" id="Phobius"/>
    </source>
</evidence>
<dbReference type="Gene3D" id="3.40.50.1440">
    <property type="entry name" value="Tubulin/FtsZ, GTPase domain"/>
    <property type="match status" value="1"/>
</dbReference>
<evidence type="ECO:0000256" key="1">
    <source>
        <dbReference type="ARBA" id="ARBA00022741"/>
    </source>
</evidence>
<dbReference type="SMART" id="SM00864">
    <property type="entry name" value="Tubulin"/>
    <property type="match status" value="1"/>
</dbReference>
<feature type="region of interest" description="Disordered" evidence="3">
    <location>
        <begin position="139"/>
        <end position="170"/>
    </location>
</feature>
<dbReference type="GO" id="GO:0005874">
    <property type="term" value="C:microtubule"/>
    <property type="evidence" value="ECO:0007669"/>
    <property type="project" value="InterPro"/>
</dbReference>
<dbReference type="GO" id="GO:0003924">
    <property type="term" value="F:GTPase activity"/>
    <property type="evidence" value="ECO:0007669"/>
    <property type="project" value="InterPro"/>
</dbReference>
<dbReference type="GO" id="GO:0051301">
    <property type="term" value="P:cell division"/>
    <property type="evidence" value="ECO:0007669"/>
    <property type="project" value="TreeGrafter"/>
</dbReference>
<dbReference type="InterPro" id="IPR036525">
    <property type="entry name" value="Tubulin/FtsZ_GTPase_sf"/>
</dbReference>
<dbReference type="InterPro" id="IPR018316">
    <property type="entry name" value="Tubulin/FtsZ_2-layer-sand-dom"/>
</dbReference>
<feature type="domain" description="Tubulin/FtsZ GTPase" evidence="5">
    <location>
        <begin position="173"/>
        <end position="378"/>
    </location>
</feature>
<accession>A0A0D3J1B8</accession>
<dbReference type="EnsemblProtists" id="EOD17303">
    <property type="protein sequence ID" value="EOD17303"/>
    <property type="gene ID" value="EMIHUDRAFT_118604"/>
</dbReference>
<dbReference type="GO" id="GO:0005737">
    <property type="term" value="C:cytoplasm"/>
    <property type="evidence" value="ECO:0007669"/>
    <property type="project" value="TreeGrafter"/>
</dbReference>
<dbReference type="InterPro" id="IPR017975">
    <property type="entry name" value="Tubulin_CS"/>
</dbReference>
<dbReference type="GO" id="GO:0007017">
    <property type="term" value="P:microtubule-based process"/>
    <property type="evidence" value="ECO:0007669"/>
    <property type="project" value="InterPro"/>
</dbReference>
<sequence length="616" mass="62719">MPAHLSQAAALAFSPAGAGPSSWAPRACAGPTPALSPARRVGAVQLCAPEPPARERRGEDDGEEEVQLLMERIRRLGNTGLDILPPILRAVPATASVVLASVQWAGKAAQHVRVTIIIITIIIIIIYQVRVDGRTISPPADQRAASSAARAAASSRPPQHAPCQQSNGNGGAANGVNGAAANGAANGAVNGNSGGVNGVHVVGVNGVVPAFTPPSEPVVTPVALAAPSAGAVHAVQDAASLLLHHQPVISLRDQAPTAPPPSRLSESAAASLLSLGEEGSPPDLVFITAGLGGGTGSGAAPVVAATAKRLGALTIAVVTTPFAFEGAVTETLYAADEAILGVASLLSSSQLINVDFADLRAVISGAGLGLVAVGRASGPDRASEAARAAISSPLLDIELRQVRGLVYAVQGGPSVSLQEVRRVGDLLAEIATVRRVGDLLAEIATVRRVGDLLAEIATVRRVGELLAEIATVRRVGDLLAEIATVRRVGDLLAEIATVRRVGELLAEIATVRRVGDLLAEIATVRRVGELLAEIATVRRVGELLAEIATVRRVGDLLAEIATVRRVGDLLAEIADEDAQVIFGASTSVGSAGTASSLIKCLINELNQAPRLRTAAS</sequence>
<dbReference type="SMART" id="SM00865">
    <property type="entry name" value="Tubulin_C"/>
    <property type="match status" value="1"/>
</dbReference>
<dbReference type="GO" id="GO:0032153">
    <property type="term" value="C:cell division site"/>
    <property type="evidence" value="ECO:0007669"/>
    <property type="project" value="TreeGrafter"/>
</dbReference>
<dbReference type="Pfam" id="PF12327">
    <property type="entry name" value="FtsZ_C"/>
    <property type="match status" value="1"/>
</dbReference>
<dbReference type="InterPro" id="IPR024757">
    <property type="entry name" value="FtsZ_C"/>
</dbReference>
<dbReference type="Gene3D" id="3.30.1330.20">
    <property type="entry name" value="Tubulin/FtsZ, C-terminal domain"/>
    <property type="match status" value="1"/>
</dbReference>
<dbReference type="AlphaFoldDB" id="A0A0D3J1B8"/>
<evidence type="ECO:0000256" key="3">
    <source>
        <dbReference type="SAM" id="MobiDB-lite"/>
    </source>
</evidence>
<keyword evidence="4" id="KW-1133">Transmembrane helix</keyword>
<evidence type="ECO:0000313" key="7">
    <source>
        <dbReference type="EnsemblProtists" id="EOD17303"/>
    </source>
</evidence>
<dbReference type="RefSeq" id="XP_005769732.1">
    <property type="nucleotide sequence ID" value="XM_005769675.1"/>
</dbReference>
<dbReference type="InterPro" id="IPR045061">
    <property type="entry name" value="FtsZ/CetZ"/>
</dbReference>